<feature type="compositionally biased region" description="Basic and acidic residues" evidence="1">
    <location>
        <begin position="359"/>
        <end position="393"/>
    </location>
</feature>
<accession>A0A284RTR2</accession>
<dbReference type="AlphaFoldDB" id="A0A284RTR2"/>
<organism evidence="3 4">
    <name type="scientific">Armillaria ostoyae</name>
    <name type="common">Armillaria root rot fungus</name>
    <dbReference type="NCBI Taxonomy" id="47428"/>
    <lineage>
        <taxon>Eukaryota</taxon>
        <taxon>Fungi</taxon>
        <taxon>Dikarya</taxon>
        <taxon>Basidiomycota</taxon>
        <taxon>Agaricomycotina</taxon>
        <taxon>Agaricomycetes</taxon>
        <taxon>Agaricomycetidae</taxon>
        <taxon>Agaricales</taxon>
        <taxon>Marasmiineae</taxon>
        <taxon>Physalacriaceae</taxon>
        <taxon>Armillaria</taxon>
    </lineage>
</organism>
<evidence type="ECO:0000259" key="2">
    <source>
        <dbReference type="Pfam" id="PF13391"/>
    </source>
</evidence>
<feature type="region of interest" description="Disordered" evidence="1">
    <location>
        <begin position="355"/>
        <end position="393"/>
    </location>
</feature>
<name>A0A284RTR2_ARMOS</name>
<dbReference type="Pfam" id="PF13391">
    <property type="entry name" value="HNH_2"/>
    <property type="match status" value="1"/>
</dbReference>
<sequence length="422" mass="47650">MADSHGPRPPLEPRTDHVEPIYIYHPVRKGPFLSLGRRQKVFESGEERLGIRHWFILDACLVVAGKGFLSSTPESTGRVDLDENGFLTARRYWFFLSDGAAHLDYPVCNNFLEWTPLARQEVPPRWLAIDEPDRPTTNPPLESSFSDISLVLRYTDGYCAISGLNEELRACHLVPQACADWYACHGIYKRFAYGEDYLNIAPGPDARPVDDVRQILTLESGLHECMDRPSFVIAPSPPSDKYVCYFFTKRPIGLAEDYHMRTAKIPSRIQGYALFARFAWAMIQVALSLPSCETPVKRRNVEDYDAEDGPDWSPTSKRRTIGGTHASDGVAEPSSTGDSWVEANIENLDAGFDVQTESGHSDANHHNDDSFSNSHDECSEHDSPSVNPFREREWKMTPSQIQRFKDAKKGLRPFSSFVYDAL</sequence>
<evidence type="ECO:0000256" key="1">
    <source>
        <dbReference type="SAM" id="MobiDB-lite"/>
    </source>
</evidence>
<gene>
    <name evidence="3" type="ORF">ARMOST_15557</name>
</gene>
<keyword evidence="4" id="KW-1185">Reference proteome</keyword>
<feature type="region of interest" description="Disordered" evidence="1">
    <location>
        <begin position="300"/>
        <end position="337"/>
    </location>
</feature>
<dbReference type="OMA" id="WAMIQVA"/>
<dbReference type="InterPro" id="IPR003615">
    <property type="entry name" value="HNH_nuc"/>
</dbReference>
<feature type="domain" description="HNH nuclease" evidence="2">
    <location>
        <begin position="159"/>
        <end position="233"/>
    </location>
</feature>
<dbReference type="Proteomes" id="UP000219338">
    <property type="component" value="Unassembled WGS sequence"/>
</dbReference>
<evidence type="ECO:0000313" key="3">
    <source>
        <dbReference type="EMBL" id="SJL12136.1"/>
    </source>
</evidence>
<evidence type="ECO:0000313" key="4">
    <source>
        <dbReference type="Proteomes" id="UP000219338"/>
    </source>
</evidence>
<dbReference type="OrthoDB" id="2824523at2759"/>
<reference evidence="4" key="1">
    <citation type="journal article" date="2017" name="Nat. Ecol. Evol.">
        <title>Genome expansion and lineage-specific genetic innovations in the forest pathogenic fungi Armillaria.</title>
        <authorList>
            <person name="Sipos G."/>
            <person name="Prasanna A.N."/>
            <person name="Walter M.C."/>
            <person name="O'Connor E."/>
            <person name="Balint B."/>
            <person name="Krizsan K."/>
            <person name="Kiss B."/>
            <person name="Hess J."/>
            <person name="Varga T."/>
            <person name="Slot J."/>
            <person name="Riley R."/>
            <person name="Boka B."/>
            <person name="Rigling D."/>
            <person name="Barry K."/>
            <person name="Lee J."/>
            <person name="Mihaltcheva S."/>
            <person name="LaButti K."/>
            <person name="Lipzen A."/>
            <person name="Waldron R."/>
            <person name="Moloney N.M."/>
            <person name="Sperisen C."/>
            <person name="Kredics L."/>
            <person name="Vagvoelgyi C."/>
            <person name="Patrignani A."/>
            <person name="Fitzpatrick D."/>
            <person name="Nagy I."/>
            <person name="Doyle S."/>
            <person name="Anderson J.B."/>
            <person name="Grigoriev I.V."/>
            <person name="Gueldener U."/>
            <person name="Muensterkoetter M."/>
            <person name="Nagy L.G."/>
        </authorList>
    </citation>
    <scope>NUCLEOTIDE SEQUENCE [LARGE SCALE GENOMIC DNA]</scope>
    <source>
        <strain evidence="4">C18/9</strain>
    </source>
</reference>
<protein>
    <recommendedName>
        <fullName evidence="2">HNH nuclease domain-containing protein</fullName>
    </recommendedName>
</protein>
<proteinExistence type="predicted"/>
<dbReference type="EMBL" id="FUEG01000016">
    <property type="protein sequence ID" value="SJL12136.1"/>
    <property type="molecule type" value="Genomic_DNA"/>
</dbReference>